<dbReference type="AlphaFoldDB" id="A0A5N6TMD8"/>
<feature type="region of interest" description="Disordered" evidence="6">
    <location>
        <begin position="498"/>
        <end position="533"/>
    </location>
</feature>
<dbReference type="InterPro" id="IPR025607">
    <property type="entry name" value="Ribosomal_uL18_C_euk"/>
</dbReference>
<accession>A0A5N6TMD8</accession>
<dbReference type="Gene3D" id="3.30.420.100">
    <property type="match status" value="1"/>
</dbReference>
<comment type="subcellular location">
    <subcellularLocation>
        <location evidence="1">Cytoplasm</location>
    </subcellularLocation>
</comment>
<dbReference type="Gene3D" id="3.40.50.1000">
    <property type="entry name" value="HAD superfamily/HAD-like"/>
    <property type="match status" value="1"/>
</dbReference>
<feature type="compositionally biased region" description="Basic and acidic residues" evidence="6">
    <location>
        <begin position="498"/>
        <end position="524"/>
    </location>
</feature>
<evidence type="ECO:0000313" key="8">
    <source>
        <dbReference type="EMBL" id="KAE8147516.1"/>
    </source>
</evidence>
<evidence type="ECO:0000256" key="5">
    <source>
        <dbReference type="ARBA" id="ARBA00023274"/>
    </source>
</evidence>
<dbReference type="GO" id="GO:0022625">
    <property type="term" value="C:cytosolic large ribosomal subunit"/>
    <property type="evidence" value="ECO:0007669"/>
    <property type="project" value="TreeGrafter"/>
</dbReference>
<dbReference type="GO" id="GO:0006412">
    <property type="term" value="P:translation"/>
    <property type="evidence" value="ECO:0007669"/>
    <property type="project" value="InterPro"/>
</dbReference>
<dbReference type="Proteomes" id="UP000325780">
    <property type="component" value="Unassembled WGS sequence"/>
</dbReference>
<dbReference type="InterPro" id="IPR057268">
    <property type="entry name" value="Ribosomal_L18"/>
</dbReference>
<evidence type="ECO:0000256" key="3">
    <source>
        <dbReference type="ARBA" id="ARBA00022490"/>
    </source>
</evidence>
<feature type="domain" description="Large ribosomal subunit protein uL18 C-terminal eukaryotes" evidence="7">
    <location>
        <begin position="487"/>
        <end position="547"/>
    </location>
</feature>
<dbReference type="CDD" id="cd00432">
    <property type="entry name" value="Ribosomal_L18_L5e"/>
    <property type="match status" value="1"/>
</dbReference>
<organism evidence="8 9">
    <name type="scientific">Aspergillus avenaceus</name>
    <dbReference type="NCBI Taxonomy" id="36643"/>
    <lineage>
        <taxon>Eukaryota</taxon>
        <taxon>Fungi</taxon>
        <taxon>Dikarya</taxon>
        <taxon>Ascomycota</taxon>
        <taxon>Pezizomycotina</taxon>
        <taxon>Eurotiomycetes</taxon>
        <taxon>Eurotiomycetidae</taxon>
        <taxon>Eurotiales</taxon>
        <taxon>Aspergillaceae</taxon>
        <taxon>Aspergillus</taxon>
        <taxon>Aspergillus subgen. Circumdati</taxon>
    </lineage>
</organism>
<comment type="similarity">
    <text evidence="2">Belongs to the universal ribosomal protein uL18 family.</text>
</comment>
<dbReference type="OrthoDB" id="1618453at2759"/>
<evidence type="ECO:0000256" key="1">
    <source>
        <dbReference type="ARBA" id="ARBA00004496"/>
    </source>
</evidence>
<evidence type="ECO:0000313" key="9">
    <source>
        <dbReference type="Proteomes" id="UP000325780"/>
    </source>
</evidence>
<name>A0A5N6TMD8_ASPAV</name>
<dbReference type="Pfam" id="PF00702">
    <property type="entry name" value="Hydrolase"/>
    <property type="match status" value="1"/>
</dbReference>
<dbReference type="GO" id="GO:0016791">
    <property type="term" value="F:phosphatase activity"/>
    <property type="evidence" value="ECO:0007669"/>
    <property type="project" value="UniProtKB-ARBA"/>
</dbReference>
<dbReference type="GO" id="GO:0000027">
    <property type="term" value="P:ribosomal large subunit assembly"/>
    <property type="evidence" value="ECO:0007669"/>
    <property type="project" value="TreeGrafter"/>
</dbReference>
<dbReference type="NCBIfam" id="TIGR01509">
    <property type="entry name" value="HAD-SF-IA-v3"/>
    <property type="match status" value="1"/>
</dbReference>
<reference evidence="8 9" key="1">
    <citation type="submission" date="2019-04" db="EMBL/GenBank/DDBJ databases">
        <title>Friends and foes A comparative genomics study of 23 Aspergillus species from section Flavi.</title>
        <authorList>
            <consortium name="DOE Joint Genome Institute"/>
            <person name="Kjaerbolling I."/>
            <person name="Vesth T."/>
            <person name="Frisvad J.C."/>
            <person name="Nybo J.L."/>
            <person name="Theobald S."/>
            <person name="Kildgaard S."/>
            <person name="Isbrandt T."/>
            <person name="Kuo A."/>
            <person name="Sato A."/>
            <person name="Lyhne E.K."/>
            <person name="Kogle M.E."/>
            <person name="Wiebenga A."/>
            <person name="Kun R.S."/>
            <person name="Lubbers R.J."/>
            <person name="Makela M.R."/>
            <person name="Barry K."/>
            <person name="Chovatia M."/>
            <person name="Clum A."/>
            <person name="Daum C."/>
            <person name="Haridas S."/>
            <person name="He G."/>
            <person name="LaButti K."/>
            <person name="Lipzen A."/>
            <person name="Mondo S."/>
            <person name="Riley R."/>
            <person name="Salamov A."/>
            <person name="Simmons B.A."/>
            <person name="Magnuson J.K."/>
            <person name="Henrissat B."/>
            <person name="Mortensen U.H."/>
            <person name="Larsen T.O."/>
            <person name="Devries R.P."/>
            <person name="Grigoriev I.V."/>
            <person name="Machida M."/>
            <person name="Baker S.E."/>
            <person name="Andersen M.R."/>
        </authorList>
    </citation>
    <scope>NUCLEOTIDE SEQUENCE [LARGE SCALE GENOMIC DNA]</scope>
    <source>
        <strain evidence="8 9">IBT 18842</strain>
    </source>
</reference>
<protein>
    <submittedName>
        <fullName evidence="8">60S ribosomal protein L5</fullName>
    </submittedName>
</protein>
<dbReference type="Pfam" id="PF17144">
    <property type="entry name" value="Ribosomal_L5e"/>
    <property type="match status" value="1"/>
</dbReference>
<dbReference type="Gene3D" id="1.10.150.240">
    <property type="entry name" value="Putative phosphatase, domain 2"/>
    <property type="match status" value="1"/>
</dbReference>
<dbReference type="SFLD" id="SFLDG01129">
    <property type="entry name" value="C1.5:_HAD__Beta-PGM__Phosphata"/>
    <property type="match status" value="1"/>
</dbReference>
<dbReference type="InterPro" id="IPR006439">
    <property type="entry name" value="HAD-SF_hydro_IA"/>
</dbReference>
<dbReference type="PANTHER" id="PTHR23410:SF12">
    <property type="entry name" value="LARGE RIBOSOMAL SUBUNIT PROTEIN UL18"/>
    <property type="match status" value="1"/>
</dbReference>
<dbReference type="InterPro" id="IPR023198">
    <property type="entry name" value="PGP-like_dom2"/>
</dbReference>
<dbReference type="GO" id="GO:0008097">
    <property type="term" value="F:5S rRNA binding"/>
    <property type="evidence" value="ECO:0007669"/>
    <property type="project" value="InterPro"/>
</dbReference>
<dbReference type="PRINTS" id="PR00058">
    <property type="entry name" value="RIBOSOMALL5"/>
</dbReference>
<dbReference type="GO" id="GO:0003735">
    <property type="term" value="F:structural constituent of ribosome"/>
    <property type="evidence" value="ECO:0007669"/>
    <property type="project" value="InterPro"/>
</dbReference>
<gene>
    <name evidence="8" type="ORF">BDV25DRAFT_169075</name>
</gene>
<evidence type="ECO:0000256" key="4">
    <source>
        <dbReference type="ARBA" id="ARBA00022980"/>
    </source>
</evidence>
<dbReference type="InterPro" id="IPR005485">
    <property type="entry name" value="Rbsml_uL18_euk_arch"/>
</dbReference>
<dbReference type="InterPro" id="IPR036412">
    <property type="entry name" value="HAD-like_sf"/>
</dbReference>
<dbReference type="SUPFAM" id="SSF53137">
    <property type="entry name" value="Translational machinery components"/>
    <property type="match status" value="1"/>
</dbReference>
<dbReference type="EMBL" id="ML742203">
    <property type="protein sequence ID" value="KAE8147516.1"/>
    <property type="molecule type" value="Genomic_DNA"/>
</dbReference>
<dbReference type="CDD" id="cd02603">
    <property type="entry name" value="HAD_sEH-N_like"/>
    <property type="match status" value="1"/>
</dbReference>
<dbReference type="HAMAP" id="MF_01337_A">
    <property type="entry name" value="Ribosomal_uL18_A"/>
    <property type="match status" value="1"/>
</dbReference>
<proteinExistence type="inferred from homology"/>
<evidence type="ECO:0000259" key="7">
    <source>
        <dbReference type="Pfam" id="PF14204"/>
    </source>
</evidence>
<evidence type="ECO:0000256" key="2">
    <source>
        <dbReference type="ARBA" id="ARBA00007116"/>
    </source>
</evidence>
<dbReference type="SFLD" id="SFLDS00003">
    <property type="entry name" value="Haloacid_Dehalogenase"/>
    <property type="match status" value="1"/>
</dbReference>
<dbReference type="InterPro" id="IPR023214">
    <property type="entry name" value="HAD_sf"/>
</dbReference>
<dbReference type="Pfam" id="PF14204">
    <property type="entry name" value="Ribosomal_L18_c"/>
    <property type="match status" value="1"/>
</dbReference>
<dbReference type="SUPFAM" id="SSF56784">
    <property type="entry name" value="HAD-like"/>
    <property type="match status" value="1"/>
</dbReference>
<dbReference type="FunFam" id="3.30.420.100:FF:000002">
    <property type="entry name" value="60S ribosomal protein L5"/>
    <property type="match status" value="1"/>
</dbReference>
<sequence>MAENTQPKGLLFDIGGVCVLSPMQAILDYEVANKIPPGWVNFSISRTSPNGSWHRLERGEIKMDADFFRQFNEDLKNPELWRKFHDRKQQTTSDASLPPLPQLDAEFLFWEMMRISRTPDPYMAPALKKLKASGKFILGALSNTVVFPEGHAYNVDESGVKGQFDFFISSAHTGLRKPDPRIYQFAIQEMNRVAGQKGLDQVSAADVLFFDDIGENLKAAKKAGMRTFKVHLGRTQEAVKELEKITGFNAFHKLVKNSAYYSRYQTKYRRRREGKTDYYARKRLITQAKNKYNAPKYRLVVRFTNRDIITQIVYSEISGDKVFASAYAHELKRYGITNGLTNWAAAYATGLLLARRTLKKLGIDEQFVGVEEADGEYTLTEAAETDDGERRPFKAFLDVGLARTSTGARVFAAMKGASDGGILVPHSENRFPGFDIEAEELDAETLRGYIFGSHVAEYMENLADDDEERFRGQFHKYTEAGVEAGDIEDLYTEAHKAIREDPFKKDEDAGSKKTKEQWKAESQKFQKKKLSREERAARVEQKIRELAA</sequence>
<keyword evidence="3" id="KW-0963">Cytoplasm</keyword>
<dbReference type="PANTHER" id="PTHR23410">
    <property type="entry name" value="RIBOSOMAL PROTEIN L5-RELATED"/>
    <property type="match status" value="1"/>
</dbReference>
<keyword evidence="5" id="KW-0687">Ribonucleoprotein</keyword>
<keyword evidence="9" id="KW-1185">Reference proteome</keyword>
<keyword evidence="4 8" id="KW-0689">Ribosomal protein</keyword>
<evidence type="ECO:0000256" key="6">
    <source>
        <dbReference type="SAM" id="MobiDB-lite"/>
    </source>
</evidence>